<dbReference type="InterPro" id="IPR009003">
    <property type="entry name" value="Peptidase_S1_PA"/>
</dbReference>
<dbReference type="Pfam" id="PF00089">
    <property type="entry name" value="Trypsin"/>
    <property type="match status" value="1"/>
</dbReference>
<proteinExistence type="predicted"/>
<feature type="domain" description="Peptidase S1" evidence="4">
    <location>
        <begin position="140"/>
        <end position="371"/>
    </location>
</feature>
<keyword evidence="2" id="KW-0720">Serine protease</keyword>
<dbReference type="CDD" id="cd00190">
    <property type="entry name" value="Tryp_SPc"/>
    <property type="match status" value="1"/>
</dbReference>
<comment type="caution">
    <text evidence="5">The sequence shown here is derived from an EMBL/GenBank/DDBJ whole genome shotgun (WGS) entry which is preliminary data.</text>
</comment>
<keyword evidence="2 5" id="KW-0645">Protease</keyword>
<dbReference type="Gene3D" id="2.40.10.10">
    <property type="entry name" value="Trypsin-like serine proteases"/>
    <property type="match status" value="1"/>
</dbReference>
<dbReference type="PANTHER" id="PTHR24252">
    <property type="entry name" value="ACROSIN-RELATED"/>
    <property type="match status" value="1"/>
</dbReference>
<dbReference type="PANTHER" id="PTHR24252:SF7">
    <property type="entry name" value="HYALIN"/>
    <property type="match status" value="1"/>
</dbReference>
<sequence length="660" mass="69985">MGDPVHLQISLHPLALSFHQAPFVDSGAATTALGSPDTTEQDFIMLRSYSRYLSLLLLAAAIATTPGLASAQKIKGFSDGRTAAPLRPATRPVTQPKTTNADGKNWMRDHVQRRSKEQISRFLPKKMTPREIDAILNTRIVGGTDASPSDNPFQVALLDKSISNNFNAQFCGGTLISANHIVTAAHCSDFVTAANVQVLTGARRLDGTGVRRNVVRITIHPSWNPKTYDSDVAVWQLATGTSGIPFATLATEDGPVGANLLATGWGAISQGGAGSINLRRVLLPLIDRGNCNDANSYNGQITSNMLCAGRDSGGIDTCQGDSGGPLTRGIGSSTLTGITSWGIGCAQPNLFGVYTRVSSPSIRNFIINAAGLGSTIPTNRPMTPELSGLWYQPETSGQGFYIEIRPEQSIVYGGWYTYAGAGSASSEKNSESGPRHRWFSVSAPFSYGQTSSSMIVYRNTGGNFDAPPITNAVAVGTATLSFQSCTSGRFDYEINLDGTARTGSIPLSRLGSAQYCEQGWTPTFSFSQQGISPALEGAWYDPNTSGQGFQFAFLPQNGNLASIAWFTYDINGQSSGSDGQRWYTVAGTYTPGSPHAFNLPIYQNSGGNFDAAPITTAVQVGTATLSFSSCSAATLTYNIPGRPSRTISLYRLTGGANCQP</sequence>
<evidence type="ECO:0000313" key="5">
    <source>
        <dbReference type="EMBL" id="MFD0727526.1"/>
    </source>
</evidence>
<reference evidence="6" key="1">
    <citation type="journal article" date="2019" name="Int. J. Syst. Evol. Microbiol.">
        <title>The Global Catalogue of Microorganisms (GCM) 10K type strain sequencing project: providing services to taxonomists for standard genome sequencing and annotation.</title>
        <authorList>
            <consortium name="The Broad Institute Genomics Platform"/>
            <consortium name="The Broad Institute Genome Sequencing Center for Infectious Disease"/>
            <person name="Wu L."/>
            <person name="Ma J."/>
        </authorList>
    </citation>
    <scope>NUCLEOTIDE SEQUENCE [LARGE SCALE GENOMIC DNA]</scope>
    <source>
        <strain evidence="6">CCUG 55585</strain>
    </source>
</reference>
<organism evidence="5 6">
    <name type="scientific">Lysobacter brunescens</name>
    <dbReference type="NCBI Taxonomy" id="262323"/>
    <lineage>
        <taxon>Bacteria</taxon>
        <taxon>Pseudomonadati</taxon>
        <taxon>Pseudomonadota</taxon>
        <taxon>Gammaproteobacteria</taxon>
        <taxon>Lysobacterales</taxon>
        <taxon>Lysobacteraceae</taxon>
        <taxon>Lysobacter</taxon>
    </lineage>
</organism>
<keyword evidence="2" id="KW-0378">Hydrolase</keyword>
<dbReference type="InterPro" id="IPR043504">
    <property type="entry name" value="Peptidase_S1_PA_chymotrypsin"/>
</dbReference>
<dbReference type="Proteomes" id="UP001597110">
    <property type="component" value="Unassembled WGS sequence"/>
</dbReference>
<dbReference type="SUPFAM" id="SSF50494">
    <property type="entry name" value="Trypsin-like serine proteases"/>
    <property type="match status" value="1"/>
</dbReference>
<evidence type="ECO:0000256" key="1">
    <source>
        <dbReference type="ARBA" id="ARBA00023157"/>
    </source>
</evidence>
<dbReference type="InterPro" id="IPR001314">
    <property type="entry name" value="Peptidase_S1A"/>
</dbReference>
<protein>
    <submittedName>
        <fullName evidence="5">Serine protease</fullName>
    </submittedName>
</protein>
<dbReference type="PROSITE" id="PS00134">
    <property type="entry name" value="TRYPSIN_HIS"/>
    <property type="match status" value="1"/>
</dbReference>
<feature type="region of interest" description="Disordered" evidence="3">
    <location>
        <begin position="80"/>
        <end position="103"/>
    </location>
</feature>
<evidence type="ECO:0000313" key="6">
    <source>
        <dbReference type="Proteomes" id="UP001597110"/>
    </source>
</evidence>
<gene>
    <name evidence="5" type="ORF">ACFQ0E_18175</name>
</gene>
<dbReference type="RefSeq" id="WP_386826288.1">
    <property type="nucleotide sequence ID" value="NZ_JBHTIF010000006.1"/>
</dbReference>
<dbReference type="EMBL" id="JBHTIF010000006">
    <property type="protein sequence ID" value="MFD0727526.1"/>
    <property type="molecule type" value="Genomic_DNA"/>
</dbReference>
<feature type="compositionally biased region" description="Polar residues" evidence="3">
    <location>
        <begin position="92"/>
        <end position="102"/>
    </location>
</feature>
<evidence type="ECO:0000256" key="3">
    <source>
        <dbReference type="SAM" id="MobiDB-lite"/>
    </source>
</evidence>
<dbReference type="InterPro" id="IPR033116">
    <property type="entry name" value="TRYPSIN_SER"/>
</dbReference>
<name>A0ABW2YGF9_9GAMM</name>
<evidence type="ECO:0000256" key="2">
    <source>
        <dbReference type="RuleBase" id="RU363034"/>
    </source>
</evidence>
<keyword evidence="6" id="KW-1185">Reference proteome</keyword>
<dbReference type="GO" id="GO:0006508">
    <property type="term" value="P:proteolysis"/>
    <property type="evidence" value="ECO:0007669"/>
    <property type="project" value="UniProtKB-KW"/>
</dbReference>
<dbReference type="InterPro" id="IPR018114">
    <property type="entry name" value="TRYPSIN_HIS"/>
</dbReference>
<accession>A0ABW2YGF9</accession>
<dbReference type="PROSITE" id="PS00135">
    <property type="entry name" value="TRYPSIN_SER"/>
    <property type="match status" value="1"/>
</dbReference>
<dbReference type="InterPro" id="IPR001254">
    <property type="entry name" value="Trypsin_dom"/>
</dbReference>
<dbReference type="SMART" id="SM00020">
    <property type="entry name" value="Tryp_SPc"/>
    <property type="match status" value="1"/>
</dbReference>
<evidence type="ECO:0000259" key="4">
    <source>
        <dbReference type="PROSITE" id="PS50240"/>
    </source>
</evidence>
<dbReference type="GO" id="GO:0008233">
    <property type="term" value="F:peptidase activity"/>
    <property type="evidence" value="ECO:0007669"/>
    <property type="project" value="UniProtKB-KW"/>
</dbReference>
<dbReference type="PROSITE" id="PS50240">
    <property type="entry name" value="TRYPSIN_DOM"/>
    <property type="match status" value="1"/>
</dbReference>
<dbReference type="PRINTS" id="PR00722">
    <property type="entry name" value="CHYMOTRYPSIN"/>
</dbReference>
<keyword evidence="1" id="KW-1015">Disulfide bond</keyword>